<protein>
    <submittedName>
        <fullName evidence="3">Uncharacterized protein</fullName>
    </submittedName>
</protein>
<feature type="coiled-coil region" evidence="1">
    <location>
        <begin position="106"/>
        <end position="145"/>
    </location>
</feature>
<feature type="region of interest" description="Disordered" evidence="2">
    <location>
        <begin position="411"/>
        <end position="430"/>
    </location>
</feature>
<feature type="region of interest" description="Disordered" evidence="2">
    <location>
        <begin position="470"/>
        <end position="503"/>
    </location>
</feature>
<feature type="compositionally biased region" description="Polar residues" evidence="2">
    <location>
        <begin position="494"/>
        <end position="503"/>
    </location>
</feature>
<evidence type="ECO:0000313" key="4">
    <source>
        <dbReference type="Proteomes" id="UP001595075"/>
    </source>
</evidence>
<proteinExistence type="predicted"/>
<evidence type="ECO:0000256" key="2">
    <source>
        <dbReference type="SAM" id="MobiDB-lite"/>
    </source>
</evidence>
<feature type="compositionally biased region" description="Polar residues" evidence="2">
    <location>
        <begin position="688"/>
        <end position="711"/>
    </location>
</feature>
<feature type="region of interest" description="Disordered" evidence="2">
    <location>
        <begin position="592"/>
        <end position="618"/>
    </location>
</feature>
<feature type="compositionally biased region" description="Basic and acidic residues" evidence="2">
    <location>
        <begin position="811"/>
        <end position="822"/>
    </location>
</feature>
<feature type="region of interest" description="Disordered" evidence="2">
    <location>
        <begin position="73"/>
        <end position="92"/>
    </location>
</feature>
<evidence type="ECO:0000256" key="1">
    <source>
        <dbReference type="SAM" id="Coils"/>
    </source>
</evidence>
<sequence length="1095" mass="122752">MASLQDLISRGRAGRQSFPATKVLNAISDDNVTDIKSYVRTIHQADGSVRRRTILTLTLDGKELVLDSKGNSRSIAKPIEPSDAVEAKQTKQMDTSTQTIVLGNMKDQATKSLDAIRKELEEFKKELEKKAEKRLQEQLDRHEAEHEVRLMSARDRFRSVLNYSLHAVQIAGPALNQLTTVRLPAKIAAEVIRHDSELQREYIDLCTTSLQGYQSELKRQYHERLDDLEKECKEWLQAYSSFSTAAINTITTPISKAREFEAQIPDVNVPFNLTIAPDEIESVTAKQLDHLWKQAQKDIEEGGMFAKPRAIHLDPLFDHEHKFQAGQKTTLVGVPAALLPLYRELPKVSAKPPSAALGIIERNKASRNKSSPTRAISTDDIQTQEKGLPRFPINNFTPINKHATSVSAVDARQTQEKTPQEVPTNNFTPINKPYISPYTVQPGTHTWPPGPSLVSSNTWYGPKDRLLADRTRGPSVDDSVNPCKKNSGVRLKSRNQSSGETRTSFPLAGIFTTHQHLPTPRRVAPTLIGPVIQVNQSANVENEIPLIVRPNEGFSKANLPENAHSTPAMSKDRMVSGFDQVDRSLYDADYDSDQDEQYVPPPALPPKVKSEVQETTNTRSAVLASAHSNRDSNITGNILDAVFDSDEEDDYVAGPISREWKQRQMQWQSKVQQTRSTILAHRQPTHLLPNTTPNQDQQHQAPKPSQQTFSILSVLPHSPTRPSSSLLNDTLRRPFEDGTGDLPENRSSDDGDNEDEGQDENEDEDDEAADAQKSGTETYINAQTSKPTRCGQQNMTYGSHDDDSELQGEGQEFRKPREESRSDFSPFPFSRRAAHDGVGSGVRRIQEVSRSGFAPFRYFGSTDDGHGSIFRRHEESRSDFEPFRFGGKETEDLYGPMSDYFAPESEVESESGKGHGGVDGTRRHTSLSESNDNETRVKSEGDSPNPHFPETGPLSFNPETHIDPYFEERDERPLNPEMQRLRGIYATKLQREGKAHLSTHPGFKREKEAAEAEEATLGIGDLAYGNAMSDAQDALLQQRFKGKTVKEILWMLEVKAINKKRDQEYVGKWNVASKQIQNCPERACTAQMHLEYNQR</sequence>
<name>A0ABR4CUD6_9HELO</name>
<feature type="region of interest" description="Disordered" evidence="2">
    <location>
        <begin position="686"/>
        <end position="845"/>
    </location>
</feature>
<reference evidence="3 4" key="1">
    <citation type="journal article" date="2024" name="Commun. Biol.">
        <title>Comparative genomic analysis of thermophilic fungi reveals convergent evolutionary adaptations and gene losses.</title>
        <authorList>
            <person name="Steindorff A.S."/>
            <person name="Aguilar-Pontes M.V."/>
            <person name="Robinson A.J."/>
            <person name="Andreopoulos B."/>
            <person name="LaButti K."/>
            <person name="Kuo A."/>
            <person name="Mondo S."/>
            <person name="Riley R."/>
            <person name="Otillar R."/>
            <person name="Haridas S."/>
            <person name="Lipzen A."/>
            <person name="Grimwood J."/>
            <person name="Schmutz J."/>
            <person name="Clum A."/>
            <person name="Reid I.D."/>
            <person name="Moisan M.C."/>
            <person name="Butler G."/>
            <person name="Nguyen T.T.M."/>
            <person name="Dewar K."/>
            <person name="Conant G."/>
            <person name="Drula E."/>
            <person name="Henrissat B."/>
            <person name="Hansel C."/>
            <person name="Singer S."/>
            <person name="Hutchinson M.I."/>
            <person name="de Vries R.P."/>
            <person name="Natvig D.O."/>
            <person name="Powell A.J."/>
            <person name="Tsang A."/>
            <person name="Grigoriev I.V."/>
        </authorList>
    </citation>
    <scope>NUCLEOTIDE SEQUENCE [LARGE SCALE GENOMIC DNA]</scope>
    <source>
        <strain evidence="3 4">CBS 494.80</strain>
    </source>
</reference>
<accession>A0ABR4CUD6</accession>
<gene>
    <name evidence="3" type="ORF">VTL71DRAFT_12109</name>
</gene>
<feature type="region of interest" description="Disordered" evidence="2">
    <location>
        <begin position="881"/>
        <end position="961"/>
    </location>
</feature>
<feature type="compositionally biased region" description="Polar residues" evidence="2">
    <location>
        <begin position="773"/>
        <end position="797"/>
    </location>
</feature>
<keyword evidence="1" id="KW-0175">Coiled coil</keyword>
<dbReference type="EMBL" id="JAZHXI010000004">
    <property type="protein sequence ID" value="KAL2072766.1"/>
    <property type="molecule type" value="Genomic_DNA"/>
</dbReference>
<organism evidence="3 4">
    <name type="scientific">Oculimacula yallundae</name>
    <dbReference type="NCBI Taxonomy" id="86028"/>
    <lineage>
        <taxon>Eukaryota</taxon>
        <taxon>Fungi</taxon>
        <taxon>Dikarya</taxon>
        <taxon>Ascomycota</taxon>
        <taxon>Pezizomycotina</taxon>
        <taxon>Leotiomycetes</taxon>
        <taxon>Helotiales</taxon>
        <taxon>Ploettnerulaceae</taxon>
        <taxon>Oculimacula</taxon>
    </lineage>
</organism>
<comment type="caution">
    <text evidence="3">The sequence shown here is derived from an EMBL/GenBank/DDBJ whole genome shotgun (WGS) entry which is preliminary data.</text>
</comment>
<keyword evidence="4" id="KW-1185">Reference proteome</keyword>
<dbReference type="Proteomes" id="UP001595075">
    <property type="component" value="Unassembled WGS sequence"/>
</dbReference>
<feature type="compositionally biased region" description="Acidic residues" evidence="2">
    <location>
        <begin position="750"/>
        <end position="769"/>
    </location>
</feature>
<feature type="compositionally biased region" description="Basic and acidic residues" evidence="2">
    <location>
        <begin position="881"/>
        <end position="891"/>
    </location>
</feature>
<evidence type="ECO:0000313" key="3">
    <source>
        <dbReference type="EMBL" id="KAL2072766.1"/>
    </source>
</evidence>